<dbReference type="RefSeq" id="WP_116174536.1">
    <property type="nucleotide sequence ID" value="NZ_CP144375.1"/>
</dbReference>
<name>A0A3E0HU63_9PSEU</name>
<keyword evidence="1" id="KW-0472">Membrane</keyword>
<feature type="transmembrane region" description="Helical" evidence="1">
    <location>
        <begin position="203"/>
        <end position="220"/>
    </location>
</feature>
<dbReference type="Proteomes" id="UP000256269">
    <property type="component" value="Unassembled WGS sequence"/>
</dbReference>
<proteinExistence type="predicted"/>
<keyword evidence="1" id="KW-1133">Transmembrane helix</keyword>
<evidence type="ECO:0000256" key="1">
    <source>
        <dbReference type="SAM" id="Phobius"/>
    </source>
</evidence>
<evidence type="ECO:0000313" key="2">
    <source>
        <dbReference type="EMBL" id="REH49997.1"/>
    </source>
</evidence>
<feature type="transmembrane region" description="Helical" evidence="1">
    <location>
        <begin position="61"/>
        <end position="81"/>
    </location>
</feature>
<sequence length="351" mass="37500">MDDTLLSVAAWRPAEQWQADDESVELCMKVYMTRGRYVLLTAGVLVAWAAVLIALGASTALAVAFLIIAVAMVGLTGWRWFVVGRWLPAAKALLSGSPSHRLPAVVVAHKDTGTVVAVGDRYLRVRLLSWGMRQVIARTGEITLVGPDVKGNAVVFVDGQPAPLPARVVAKPAQTTVEPVVPVSRNGAQDAVPMSHARQRARALLIPFAAPLLVIVALVYDATQPIPLLTDVRIEALAIYSWPIAAFGALAMLAGLITVSPQLRLPKLLAAGQWQEYQAVALSWRGESRRPVADLTVQLTRTNGELRRMVVKAAPVELVAHVHATGTLWIIDAGTAAGVPGYPIAAPARFV</sequence>
<evidence type="ECO:0000313" key="3">
    <source>
        <dbReference type="Proteomes" id="UP000256269"/>
    </source>
</evidence>
<organism evidence="2 3">
    <name type="scientific">Kutzneria buriramensis</name>
    <dbReference type="NCBI Taxonomy" id="1045776"/>
    <lineage>
        <taxon>Bacteria</taxon>
        <taxon>Bacillati</taxon>
        <taxon>Actinomycetota</taxon>
        <taxon>Actinomycetes</taxon>
        <taxon>Pseudonocardiales</taxon>
        <taxon>Pseudonocardiaceae</taxon>
        <taxon>Kutzneria</taxon>
    </lineage>
</organism>
<dbReference type="AlphaFoldDB" id="A0A3E0HU63"/>
<dbReference type="OrthoDB" id="3621944at2"/>
<keyword evidence="3" id="KW-1185">Reference proteome</keyword>
<dbReference type="EMBL" id="QUNO01000004">
    <property type="protein sequence ID" value="REH49997.1"/>
    <property type="molecule type" value="Genomic_DNA"/>
</dbReference>
<protein>
    <submittedName>
        <fullName evidence="2">Uncharacterized protein</fullName>
    </submittedName>
</protein>
<reference evidence="2 3" key="1">
    <citation type="submission" date="2018-08" db="EMBL/GenBank/DDBJ databases">
        <title>Genomic Encyclopedia of Archaeal and Bacterial Type Strains, Phase II (KMG-II): from individual species to whole genera.</title>
        <authorList>
            <person name="Goeker M."/>
        </authorList>
    </citation>
    <scope>NUCLEOTIDE SEQUENCE [LARGE SCALE GENOMIC DNA]</scope>
    <source>
        <strain evidence="2 3">DSM 45791</strain>
    </source>
</reference>
<gene>
    <name evidence="2" type="ORF">BCF44_104264</name>
</gene>
<comment type="caution">
    <text evidence="2">The sequence shown here is derived from an EMBL/GenBank/DDBJ whole genome shotgun (WGS) entry which is preliminary data.</text>
</comment>
<accession>A0A3E0HU63</accession>
<feature type="transmembrane region" description="Helical" evidence="1">
    <location>
        <begin position="240"/>
        <end position="259"/>
    </location>
</feature>
<keyword evidence="1" id="KW-0812">Transmembrane</keyword>
<feature type="transmembrane region" description="Helical" evidence="1">
    <location>
        <begin position="37"/>
        <end position="55"/>
    </location>
</feature>